<comment type="caution">
    <text evidence="2">The sequence shown here is derived from an EMBL/GenBank/DDBJ whole genome shotgun (WGS) entry which is preliminary data.</text>
</comment>
<keyword evidence="3" id="KW-1185">Reference proteome</keyword>
<dbReference type="InterPro" id="IPR025514">
    <property type="entry name" value="DUF4402"/>
</dbReference>
<feature type="signal peptide" evidence="1">
    <location>
        <begin position="1"/>
        <end position="21"/>
    </location>
</feature>
<accession>A0A328AP92</accession>
<dbReference type="Proteomes" id="UP000249725">
    <property type="component" value="Unassembled WGS sequence"/>
</dbReference>
<reference evidence="3" key="1">
    <citation type="submission" date="2018-05" db="EMBL/GenBank/DDBJ databases">
        <authorList>
            <person name="Li X."/>
        </authorList>
    </citation>
    <scope>NUCLEOTIDE SEQUENCE [LARGE SCALE GENOMIC DNA]</scope>
    <source>
        <strain evidence="3">YIM 73061</strain>
    </source>
</reference>
<feature type="chain" id="PRO_5016389224" description="DUF4402 domain-containing protein" evidence="1">
    <location>
        <begin position="22"/>
        <end position="180"/>
    </location>
</feature>
<evidence type="ECO:0000256" key="1">
    <source>
        <dbReference type="SAM" id="SignalP"/>
    </source>
</evidence>
<name>A0A328AP92_9CAUL</name>
<dbReference type="RefSeq" id="WP_111513178.1">
    <property type="nucleotide sequence ID" value="NZ_QFYR01000001.1"/>
</dbReference>
<proteinExistence type="predicted"/>
<organism evidence="2 3">
    <name type="scientific">Phenylobacterium deserti</name>
    <dbReference type="NCBI Taxonomy" id="1914756"/>
    <lineage>
        <taxon>Bacteria</taxon>
        <taxon>Pseudomonadati</taxon>
        <taxon>Pseudomonadota</taxon>
        <taxon>Alphaproteobacteria</taxon>
        <taxon>Caulobacterales</taxon>
        <taxon>Caulobacteraceae</taxon>
        <taxon>Phenylobacterium</taxon>
    </lineage>
</organism>
<evidence type="ECO:0000313" key="2">
    <source>
        <dbReference type="EMBL" id="RAK56813.1"/>
    </source>
</evidence>
<sequence>MNTARKHIFAAFAVLASAALAAEAHAQAQASQTTSSTATIFQPIQLAKNSDLSFGNIVRPISGNGTVTIDPANGARSASGPLAIINTGPNATPGRASYTVTGEGGQNFSITVPASFNMTRQGSADTIQVTLSSTAGAGTLSGVLGTTGTSTFGVGGTIPVTNGTASGAYAGTFVVTVAYN</sequence>
<dbReference type="EMBL" id="QFYR01000001">
    <property type="protein sequence ID" value="RAK56813.1"/>
    <property type="molecule type" value="Genomic_DNA"/>
</dbReference>
<evidence type="ECO:0000313" key="3">
    <source>
        <dbReference type="Proteomes" id="UP000249725"/>
    </source>
</evidence>
<keyword evidence="1" id="KW-0732">Signal</keyword>
<dbReference type="AlphaFoldDB" id="A0A328AP92"/>
<protein>
    <recommendedName>
        <fullName evidence="4">DUF4402 domain-containing protein</fullName>
    </recommendedName>
</protein>
<dbReference type="OrthoDB" id="7565958at2"/>
<gene>
    <name evidence="2" type="ORF">DJ018_02230</name>
</gene>
<evidence type="ECO:0008006" key="4">
    <source>
        <dbReference type="Google" id="ProtNLM"/>
    </source>
</evidence>
<dbReference type="Pfam" id="PF14352">
    <property type="entry name" value="DUF4402"/>
    <property type="match status" value="1"/>
</dbReference>